<accession>A0A286U122</accession>
<proteinExistence type="predicted"/>
<dbReference type="OrthoDB" id="291875at2"/>
<dbReference type="EMBL" id="BAOS01000028">
    <property type="protein sequence ID" value="GAX61822.1"/>
    <property type="molecule type" value="Genomic_DNA"/>
</dbReference>
<evidence type="ECO:0000313" key="2">
    <source>
        <dbReference type="Proteomes" id="UP000218542"/>
    </source>
</evidence>
<name>A0A286U122_9BACT</name>
<gene>
    <name evidence="1" type="ORF">SCALIN_C28_0024</name>
</gene>
<dbReference type="RefSeq" id="WP_096895194.1">
    <property type="nucleotide sequence ID" value="NZ_BAOS01000028.1"/>
</dbReference>
<protein>
    <submittedName>
        <fullName evidence="1">Uncharacterized protein</fullName>
    </submittedName>
</protein>
<comment type="caution">
    <text evidence="1">The sequence shown here is derived from an EMBL/GenBank/DDBJ whole genome shotgun (WGS) entry which is preliminary data.</text>
</comment>
<dbReference type="AlphaFoldDB" id="A0A286U122"/>
<keyword evidence="2" id="KW-1185">Reference proteome</keyword>
<evidence type="ECO:0000313" key="1">
    <source>
        <dbReference type="EMBL" id="GAX61822.1"/>
    </source>
</evidence>
<dbReference type="Proteomes" id="UP000218542">
    <property type="component" value="Unassembled WGS sequence"/>
</dbReference>
<sequence length="259" mass="29908">MAKTGTYSSARIKRHLEQYKIATMEDLKKVLGTDVRMTVFRKLRELPLRTSYSHRGKYYALEKTIKFDDLGLWSSQSVWFSTYGTLLETTKVFVMKSEKGYSVIELDDILHVSVKESLINLFKRKCLCRKRIAGVYVYFSISSDVQTKQVIRRREYLYDQDCKSGKVEDGLLQHELEAAIVLFSSLLNEKQKRLYSGLEAIKIGYGGDQIISKLLGIDCHTVAKGRKEIMDYDLEVERVRKKGGGRRPIKKKPGNRKDD</sequence>
<organism evidence="1 2">
    <name type="scientific">Candidatus Scalindua japonica</name>
    <dbReference type="NCBI Taxonomy" id="1284222"/>
    <lineage>
        <taxon>Bacteria</taxon>
        <taxon>Pseudomonadati</taxon>
        <taxon>Planctomycetota</taxon>
        <taxon>Candidatus Brocadiia</taxon>
        <taxon>Candidatus Brocadiales</taxon>
        <taxon>Candidatus Scalinduaceae</taxon>
        <taxon>Candidatus Scalindua</taxon>
    </lineage>
</organism>
<reference evidence="2" key="1">
    <citation type="journal article" date="2017" name="Environ. Microbiol. Rep.">
        <title>Genetic Diversity of Marine Anaerobic Ammonium-Oxidizing Bacteria as Revealed by Genomic and Proteomic Analyses of 'Candidatus Scalindua japonica'.</title>
        <authorList>
            <person name="Oshiki M."/>
            <person name="Mizuto K."/>
            <person name="Kimura Z."/>
            <person name="Kindaichi T."/>
            <person name="Satoh H."/>
            <person name="Okabe S."/>
        </authorList>
    </citation>
    <scope>NUCLEOTIDE SEQUENCE [LARGE SCALE GENOMIC DNA]</scope>
    <source>
        <strain evidence="2">husup-a2</strain>
    </source>
</reference>